<dbReference type="AlphaFoldDB" id="A0A644ZYD5"/>
<sequence>MSSITGIGTILLQHITVEAKKYLFIKQSKESLQVTKSNGVTKITLKPNNYLK</sequence>
<reference evidence="1" key="1">
    <citation type="submission" date="2019-08" db="EMBL/GenBank/DDBJ databases">
        <authorList>
            <person name="Kucharzyk K."/>
            <person name="Murdoch R.W."/>
            <person name="Higgins S."/>
            <person name="Loffler F."/>
        </authorList>
    </citation>
    <scope>NUCLEOTIDE SEQUENCE</scope>
</reference>
<proteinExistence type="predicted"/>
<dbReference type="EMBL" id="VSSQ01011033">
    <property type="protein sequence ID" value="MPM45832.1"/>
    <property type="molecule type" value="Genomic_DNA"/>
</dbReference>
<evidence type="ECO:0000313" key="1">
    <source>
        <dbReference type="EMBL" id="MPM45832.1"/>
    </source>
</evidence>
<gene>
    <name evidence="1" type="ORF">SDC9_92524</name>
</gene>
<protein>
    <submittedName>
        <fullName evidence="1">Uncharacterized protein</fullName>
    </submittedName>
</protein>
<comment type="caution">
    <text evidence="1">The sequence shown here is derived from an EMBL/GenBank/DDBJ whole genome shotgun (WGS) entry which is preliminary data.</text>
</comment>
<organism evidence="1">
    <name type="scientific">bioreactor metagenome</name>
    <dbReference type="NCBI Taxonomy" id="1076179"/>
    <lineage>
        <taxon>unclassified sequences</taxon>
        <taxon>metagenomes</taxon>
        <taxon>ecological metagenomes</taxon>
    </lineage>
</organism>
<accession>A0A644ZYD5</accession>
<name>A0A644ZYD5_9ZZZZ</name>